<evidence type="ECO:0000256" key="3">
    <source>
        <dbReference type="ARBA" id="ARBA00022490"/>
    </source>
</evidence>
<keyword evidence="3" id="KW-0963">Cytoplasm</keyword>
<dbReference type="InterPro" id="IPR001001">
    <property type="entry name" value="DNA_polIII_beta"/>
</dbReference>
<evidence type="ECO:0000256" key="5">
    <source>
        <dbReference type="ARBA" id="ARBA00022695"/>
    </source>
</evidence>
<dbReference type="Pfam" id="PF00712">
    <property type="entry name" value="DNA_pol3_beta"/>
    <property type="match status" value="1"/>
</dbReference>
<evidence type="ECO:0000256" key="7">
    <source>
        <dbReference type="ARBA" id="ARBA00022932"/>
    </source>
</evidence>
<dbReference type="Pfam" id="PF02767">
    <property type="entry name" value="DNA_pol3_beta_2"/>
    <property type="match status" value="1"/>
</dbReference>
<keyword evidence="4" id="KW-0808">Transferase</keyword>
<dbReference type="AlphaFoldDB" id="A0A382VK46"/>
<evidence type="ECO:0000259" key="9">
    <source>
        <dbReference type="Pfam" id="PF00712"/>
    </source>
</evidence>
<dbReference type="PANTHER" id="PTHR30478:SF0">
    <property type="entry name" value="BETA SLIDING CLAMP"/>
    <property type="match status" value="1"/>
</dbReference>
<dbReference type="GO" id="GO:0008408">
    <property type="term" value="F:3'-5' exonuclease activity"/>
    <property type="evidence" value="ECO:0007669"/>
    <property type="project" value="InterPro"/>
</dbReference>
<proteinExistence type="inferred from homology"/>
<dbReference type="Gene3D" id="3.10.150.10">
    <property type="entry name" value="DNA Polymerase III, subunit A, domain 2"/>
    <property type="match status" value="2"/>
</dbReference>
<evidence type="ECO:0000313" key="11">
    <source>
        <dbReference type="EMBL" id="SVD46375.1"/>
    </source>
</evidence>
<keyword evidence="6" id="KW-0235">DNA replication</keyword>
<dbReference type="SUPFAM" id="SSF55979">
    <property type="entry name" value="DNA clamp"/>
    <property type="match status" value="2"/>
</dbReference>
<name>A0A382VK46_9ZZZZ</name>
<dbReference type="InterPro" id="IPR046938">
    <property type="entry name" value="DNA_clamp_sf"/>
</dbReference>
<evidence type="ECO:0008006" key="12">
    <source>
        <dbReference type="Google" id="ProtNLM"/>
    </source>
</evidence>
<dbReference type="SMART" id="SM00480">
    <property type="entry name" value="POL3Bc"/>
    <property type="match status" value="1"/>
</dbReference>
<dbReference type="CDD" id="cd00140">
    <property type="entry name" value="beta_clamp"/>
    <property type="match status" value="1"/>
</dbReference>
<reference evidence="11" key="1">
    <citation type="submission" date="2018-05" db="EMBL/GenBank/DDBJ databases">
        <authorList>
            <person name="Lanie J.A."/>
            <person name="Ng W.-L."/>
            <person name="Kazmierczak K.M."/>
            <person name="Andrzejewski T.M."/>
            <person name="Davidsen T.M."/>
            <person name="Wayne K.J."/>
            <person name="Tettelin H."/>
            <person name="Glass J.I."/>
            <person name="Rusch D."/>
            <person name="Podicherti R."/>
            <person name="Tsui H.-C.T."/>
            <person name="Winkler M.E."/>
        </authorList>
    </citation>
    <scope>NUCLEOTIDE SEQUENCE</scope>
</reference>
<organism evidence="11">
    <name type="scientific">marine metagenome</name>
    <dbReference type="NCBI Taxonomy" id="408172"/>
    <lineage>
        <taxon>unclassified sequences</taxon>
        <taxon>metagenomes</taxon>
        <taxon>ecological metagenomes</taxon>
    </lineage>
</organism>
<protein>
    <recommendedName>
        <fullName evidence="12">DNA polymerase III beta sliding clamp N-terminal domain-containing protein</fullName>
    </recommendedName>
</protein>
<dbReference type="GO" id="GO:0003677">
    <property type="term" value="F:DNA binding"/>
    <property type="evidence" value="ECO:0007669"/>
    <property type="project" value="UniProtKB-KW"/>
</dbReference>
<evidence type="ECO:0000256" key="4">
    <source>
        <dbReference type="ARBA" id="ARBA00022679"/>
    </source>
</evidence>
<feature type="non-terminal residue" evidence="11">
    <location>
        <position position="194"/>
    </location>
</feature>
<feature type="domain" description="DNA polymerase III beta sliding clamp central" evidence="10">
    <location>
        <begin position="130"/>
        <end position="192"/>
    </location>
</feature>
<keyword evidence="5" id="KW-0548">Nucleotidyltransferase</keyword>
<comment type="similarity">
    <text evidence="2">Belongs to the beta sliding clamp family.</text>
</comment>
<keyword evidence="8" id="KW-0238">DNA-binding</keyword>
<sequence>MKLTCTQENFSHGLAIVNRAVANRSTLPITQNVLLTTDKSRLKLSATNLEIGITTWIGGDVDDEGAITVPARLLSEFVNSLPSGNISLELMPGTGVLELKCGNAEARINGADADEFPPIPAVDEGVGARIEQGIFKRAIARVAFAAATEESRPVLTGVEVRLSAANFTVAAADGFRLAVQHGSLMEQVDQDVEV</sequence>
<dbReference type="GO" id="GO:0009360">
    <property type="term" value="C:DNA polymerase III complex"/>
    <property type="evidence" value="ECO:0007669"/>
    <property type="project" value="InterPro"/>
</dbReference>
<dbReference type="PANTHER" id="PTHR30478">
    <property type="entry name" value="DNA POLYMERASE III SUBUNIT BETA"/>
    <property type="match status" value="1"/>
</dbReference>
<dbReference type="GO" id="GO:0003887">
    <property type="term" value="F:DNA-directed DNA polymerase activity"/>
    <property type="evidence" value="ECO:0007669"/>
    <property type="project" value="UniProtKB-KW"/>
</dbReference>
<evidence type="ECO:0000256" key="8">
    <source>
        <dbReference type="ARBA" id="ARBA00023125"/>
    </source>
</evidence>
<accession>A0A382VK46</accession>
<comment type="subcellular location">
    <subcellularLocation>
        <location evidence="1">Cytoplasm</location>
    </subcellularLocation>
</comment>
<dbReference type="EMBL" id="UINC01152274">
    <property type="protein sequence ID" value="SVD46375.1"/>
    <property type="molecule type" value="Genomic_DNA"/>
</dbReference>
<dbReference type="GO" id="GO:0006271">
    <property type="term" value="P:DNA strand elongation involved in DNA replication"/>
    <property type="evidence" value="ECO:0007669"/>
    <property type="project" value="TreeGrafter"/>
</dbReference>
<keyword evidence="7" id="KW-0239">DNA-directed DNA polymerase</keyword>
<evidence type="ECO:0000259" key="10">
    <source>
        <dbReference type="Pfam" id="PF02767"/>
    </source>
</evidence>
<dbReference type="NCBIfam" id="TIGR00663">
    <property type="entry name" value="dnan"/>
    <property type="match status" value="1"/>
</dbReference>
<evidence type="ECO:0000256" key="2">
    <source>
        <dbReference type="ARBA" id="ARBA00010752"/>
    </source>
</evidence>
<dbReference type="InterPro" id="IPR022634">
    <property type="entry name" value="DNA_polIII_beta_N"/>
</dbReference>
<evidence type="ECO:0000256" key="6">
    <source>
        <dbReference type="ARBA" id="ARBA00022705"/>
    </source>
</evidence>
<feature type="domain" description="DNA polymerase III beta sliding clamp N-terminal" evidence="9">
    <location>
        <begin position="1"/>
        <end position="119"/>
    </location>
</feature>
<dbReference type="GO" id="GO:0005737">
    <property type="term" value="C:cytoplasm"/>
    <property type="evidence" value="ECO:0007669"/>
    <property type="project" value="UniProtKB-SubCell"/>
</dbReference>
<dbReference type="InterPro" id="IPR022637">
    <property type="entry name" value="DNA_polIII_beta_cen"/>
</dbReference>
<gene>
    <name evidence="11" type="ORF">METZ01_LOCUS399229</name>
</gene>
<evidence type="ECO:0000256" key="1">
    <source>
        <dbReference type="ARBA" id="ARBA00004496"/>
    </source>
</evidence>